<feature type="region of interest" description="Disordered" evidence="1">
    <location>
        <begin position="1"/>
        <end position="30"/>
    </location>
</feature>
<feature type="region of interest" description="Disordered" evidence="1">
    <location>
        <begin position="44"/>
        <end position="146"/>
    </location>
</feature>
<dbReference type="EMBL" id="CADCVL010000061">
    <property type="protein sequence ID" value="CAA9466935.1"/>
    <property type="molecule type" value="Genomic_DNA"/>
</dbReference>
<dbReference type="AlphaFoldDB" id="A0A6J4RBT0"/>
<name>A0A6J4RBT0_9ACTN</name>
<feature type="compositionally biased region" description="Basic residues" evidence="1">
    <location>
        <begin position="111"/>
        <end position="121"/>
    </location>
</feature>
<gene>
    <name evidence="2" type="ORF">AVDCRST_MAG65-382</name>
</gene>
<evidence type="ECO:0000313" key="2">
    <source>
        <dbReference type="EMBL" id="CAA9466935.1"/>
    </source>
</evidence>
<proteinExistence type="predicted"/>
<protein>
    <submittedName>
        <fullName evidence="2">Uncharacterized protein</fullName>
    </submittedName>
</protein>
<feature type="compositionally biased region" description="Basic residues" evidence="1">
    <location>
        <begin position="52"/>
        <end position="62"/>
    </location>
</feature>
<feature type="non-terminal residue" evidence="2">
    <location>
        <position position="146"/>
    </location>
</feature>
<evidence type="ECO:0000256" key="1">
    <source>
        <dbReference type="SAM" id="MobiDB-lite"/>
    </source>
</evidence>
<sequence length="146" mass="16072">ASRLPASRSAAVGRHGSGARPRPAPACDGAFRCRADRHGRRRLVARGDLRRSRPRPRRRRLAGLRPGGGNVVGDRRPPLRRRRGAPLRPAAEHRASLLRGGRPLRADRRRLGPRPARRLHRGGGVDARPRGRAAPRRGLRGGAQRD</sequence>
<feature type="compositionally biased region" description="Basic residues" evidence="1">
    <location>
        <begin position="130"/>
        <end position="139"/>
    </location>
</feature>
<accession>A0A6J4RBT0</accession>
<reference evidence="2" key="1">
    <citation type="submission" date="2020-02" db="EMBL/GenBank/DDBJ databases">
        <authorList>
            <person name="Meier V. D."/>
        </authorList>
    </citation>
    <scope>NUCLEOTIDE SEQUENCE</scope>
    <source>
        <strain evidence="2">AVDCRST_MAG65</strain>
    </source>
</reference>
<feature type="non-terminal residue" evidence="2">
    <location>
        <position position="1"/>
    </location>
</feature>
<organism evidence="2">
    <name type="scientific">uncultured Solirubrobacteraceae bacterium</name>
    <dbReference type="NCBI Taxonomy" id="1162706"/>
    <lineage>
        <taxon>Bacteria</taxon>
        <taxon>Bacillati</taxon>
        <taxon>Actinomycetota</taxon>
        <taxon>Thermoleophilia</taxon>
        <taxon>Solirubrobacterales</taxon>
        <taxon>Solirubrobacteraceae</taxon>
        <taxon>environmental samples</taxon>
    </lineage>
</organism>